<feature type="domain" description="Solute-binding protein family 3/N-terminal" evidence="2">
    <location>
        <begin position="61"/>
        <end position="280"/>
    </location>
</feature>
<dbReference type="InterPro" id="IPR001638">
    <property type="entry name" value="Solute-binding_3/MltF_N"/>
</dbReference>
<accession>A0AA96WCB7</accession>
<keyword evidence="1" id="KW-0732">Signal</keyword>
<dbReference type="PANTHER" id="PTHR35936:SF17">
    <property type="entry name" value="ARGININE-BINDING EXTRACELLULAR PROTEIN ARTP"/>
    <property type="match status" value="1"/>
</dbReference>
<dbReference type="SUPFAM" id="SSF53850">
    <property type="entry name" value="Periplasmic binding protein-like II"/>
    <property type="match status" value="1"/>
</dbReference>
<gene>
    <name evidence="4" type="ORF">HJG54_13070</name>
</gene>
<evidence type="ECO:0000259" key="2">
    <source>
        <dbReference type="SMART" id="SM00062"/>
    </source>
</evidence>
<protein>
    <submittedName>
        <fullName evidence="4">Basic amino acid ABC transporter substrate-binding protein</fullName>
    </submittedName>
</protein>
<name>A0AA96WCB7_9CYAN</name>
<dbReference type="SMART" id="SM00062">
    <property type="entry name" value="PBPb"/>
    <property type="match status" value="1"/>
</dbReference>
<dbReference type="RefSeq" id="WP_316435412.1">
    <property type="nucleotide sequence ID" value="NZ_CP053586.1"/>
</dbReference>
<dbReference type="GO" id="GO:0016020">
    <property type="term" value="C:membrane"/>
    <property type="evidence" value="ECO:0007669"/>
    <property type="project" value="InterPro"/>
</dbReference>
<dbReference type="AlphaFoldDB" id="A0AA96WCB7"/>
<evidence type="ECO:0000313" key="4">
    <source>
        <dbReference type="EMBL" id="WNZ23692.1"/>
    </source>
</evidence>
<dbReference type="Pfam" id="PF00497">
    <property type="entry name" value="SBP_bac_3"/>
    <property type="match status" value="1"/>
</dbReference>
<dbReference type="PANTHER" id="PTHR35936">
    <property type="entry name" value="MEMBRANE-BOUND LYTIC MUREIN TRANSGLYCOSYLASE F"/>
    <property type="match status" value="1"/>
</dbReference>
<organism evidence="4">
    <name type="scientific">Leptolyngbya sp. NK1-12</name>
    <dbReference type="NCBI Taxonomy" id="2547451"/>
    <lineage>
        <taxon>Bacteria</taxon>
        <taxon>Bacillati</taxon>
        <taxon>Cyanobacteriota</taxon>
        <taxon>Cyanophyceae</taxon>
        <taxon>Leptolyngbyales</taxon>
        <taxon>Leptolyngbyaceae</taxon>
        <taxon>Leptolyngbya group</taxon>
        <taxon>Leptolyngbya</taxon>
    </lineage>
</organism>
<dbReference type="Gene3D" id="3.40.190.10">
    <property type="entry name" value="Periplasmic binding protein-like II"/>
    <property type="match status" value="2"/>
</dbReference>
<evidence type="ECO:0000259" key="3">
    <source>
        <dbReference type="SMART" id="SM00079"/>
    </source>
</evidence>
<proteinExistence type="predicted"/>
<evidence type="ECO:0000256" key="1">
    <source>
        <dbReference type="ARBA" id="ARBA00022729"/>
    </source>
</evidence>
<dbReference type="InterPro" id="IPR001320">
    <property type="entry name" value="Iontro_rcpt_C"/>
</dbReference>
<sequence>MEKQGWFKGWFQGGIRCIRLRQRFGLALVGFVGVLLFAACSPDQATSPTPASPTDPAQPSVLRVAINPAFPPFEMKAADGSLTGFDIDLINAIGGTAGFIIDFDEMVFDDLIRSIYGNQTDVAISAITINRDRAERVSFSRPYFKSGLAIAVAANNTDITSVQSLQGKRIGVQRGTTSEAQSQAIPNAKVRQTASAPEALQALAKGEVDAVINDAPVTTYLINSGAVPGLKLIAPPLTEEYYGIATPKDSPNLEKINAALTTLFNNGTYAQIYKKWFATEPPQLPETAPI</sequence>
<feature type="domain" description="Ionotropic glutamate receptor C-terminal" evidence="3">
    <location>
        <begin position="61"/>
        <end position="279"/>
    </location>
</feature>
<dbReference type="EMBL" id="CP053586">
    <property type="protein sequence ID" value="WNZ23692.1"/>
    <property type="molecule type" value="Genomic_DNA"/>
</dbReference>
<dbReference type="SMART" id="SM00079">
    <property type="entry name" value="PBPe"/>
    <property type="match status" value="1"/>
</dbReference>
<reference evidence="4" key="1">
    <citation type="submission" date="2020-05" db="EMBL/GenBank/DDBJ databases">
        <authorList>
            <person name="Zhu T."/>
            <person name="Keshari N."/>
            <person name="Lu X."/>
        </authorList>
    </citation>
    <scope>NUCLEOTIDE SEQUENCE</scope>
    <source>
        <strain evidence="4">NK1-12</strain>
    </source>
</reference>
<dbReference type="GO" id="GO:0015276">
    <property type="term" value="F:ligand-gated monoatomic ion channel activity"/>
    <property type="evidence" value="ECO:0007669"/>
    <property type="project" value="InterPro"/>
</dbReference>
<dbReference type="CDD" id="cd13624">
    <property type="entry name" value="PBP2_Arg_Lys_His"/>
    <property type="match status" value="1"/>
</dbReference>